<sequence>MSYDVYVAHPDVAETLLDKCCGEWEEKIQDYSPYDPCYYGVRSHITSNYSRLLTAYNVHPLDDMDGHTGKEVAAMVNKAFEEMDKTPQYVLEDLYFRDKDGLLITWGSVKECGMWLLGLKAYCERHEDYKVWVRV</sequence>
<dbReference type="AlphaFoldDB" id="A0A7Y0EQ31"/>
<gene>
    <name evidence="1" type="ORF">G1C95_1115</name>
</gene>
<comment type="caution">
    <text evidence="1">The sequence shown here is derived from an EMBL/GenBank/DDBJ whole genome shotgun (WGS) entry which is preliminary data.</text>
</comment>
<dbReference type="Proteomes" id="UP000532194">
    <property type="component" value="Unassembled WGS sequence"/>
</dbReference>
<evidence type="ECO:0000313" key="1">
    <source>
        <dbReference type="EMBL" id="NMM93928.1"/>
    </source>
</evidence>
<name>A0A7Y0EQ31_9BIFI</name>
<protein>
    <submittedName>
        <fullName evidence="1">Uncharacterized protein</fullName>
    </submittedName>
</protein>
<dbReference type="RefSeq" id="WP_169171978.1">
    <property type="nucleotide sequence ID" value="NZ_JAAIII010000003.1"/>
</dbReference>
<proteinExistence type="predicted"/>
<reference evidence="1 2" key="1">
    <citation type="submission" date="2020-02" db="EMBL/GenBank/DDBJ databases">
        <title>Characterization of phylogenetic diversity of novel bifidobacterial species isolated in Czech ZOOs.</title>
        <authorList>
            <person name="Lugli G.A."/>
            <person name="Vera N.B."/>
            <person name="Ventura M."/>
        </authorList>
    </citation>
    <scope>NUCLEOTIDE SEQUENCE [LARGE SCALE GENOMIC DNA]</scope>
    <source>
        <strain evidence="1 2">DSM 109957</strain>
    </source>
</reference>
<accession>A0A7Y0EQ31</accession>
<dbReference type="EMBL" id="JAAIII010000003">
    <property type="protein sequence ID" value="NMM93928.1"/>
    <property type="molecule type" value="Genomic_DNA"/>
</dbReference>
<evidence type="ECO:0000313" key="2">
    <source>
        <dbReference type="Proteomes" id="UP000532194"/>
    </source>
</evidence>
<keyword evidence="2" id="KW-1185">Reference proteome</keyword>
<organism evidence="1 2">
    <name type="scientific">Bifidobacterium oedipodis</name>
    <dbReference type="NCBI Taxonomy" id="2675322"/>
    <lineage>
        <taxon>Bacteria</taxon>
        <taxon>Bacillati</taxon>
        <taxon>Actinomycetota</taxon>
        <taxon>Actinomycetes</taxon>
        <taxon>Bifidobacteriales</taxon>
        <taxon>Bifidobacteriaceae</taxon>
        <taxon>Bifidobacterium</taxon>
    </lineage>
</organism>